<comment type="caution">
    <text evidence="3">The sequence shown here is derived from an EMBL/GenBank/DDBJ whole genome shotgun (WGS) entry which is preliminary data.</text>
</comment>
<dbReference type="GO" id="GO:0016740">
    <property type="term" value="F:transferase activity"/>
    <property type="evidence" value="ECO:0007669"/>
    <property type="project" value="UniProtKB-KW"/>
</dbReference>
<protein>
    <submittedName>
        <fullName evidence="3">Glycosyltransferase involved in cell wall biosynthesis</fullName>
    </submittedName>
</protein>
<dbReference type="AlphaFoldDB" id="A0A846MM87"/>
<gene>
    <name evidence="3" type="ORF">FHS56_000134</name>
</gene>
<dbReference type="InterPro" id="IPR001173">
    <property type="entry name" value="Glyco_trans_2-like"/>
</dbReference>
<dbReference type="InterPro" id="IPR029044">
    <property type="entry name" value="Nucleotide-diphossugar_trans"/>
</dbReference>
<name>A0A846MM87_9BACT</name>
<evidence type="ECO:0000313" key="3">
    <source>
        <dbReference type="EMBL" id="NIK72648.1"/>
    </source>
</evidence>
<dbReference type="Proteomes" id="UP000537126">
    <property type="component" value="Unassembled WGS sequence"/>
</dbReference>
<keyword evidence="3" id="KW-0808">Transferase</keyword>
<evidence type="ECO:0000256" key="1">
    <source>
        <dbReference type="ARBA" id="ARBA00038494"/>
    </source>
</evidence>
<dbReference type="RefSeq" id="WP_166917966.1">
    <property type="nucleotide sequence ID" value="NZ_JAASRN010000001.1"/>
</dbReference>
<evidence type="ECO:0000259" key="2">
    <source>
        <dbReference type="Pfam" id="PF00535"/>
    </source>
</evidence>
<dbReference type="PANTHER" id="PTHR43630">
    <property type="entry name" value="POLY-BETA-1,6-N-ACETYL-D-GLUCOSAMINE SYNTHASE"/>
    <property type="match status" value="1"/>
</dbReference>
<dbReference type="PANTHER" id="PTHR43630:SF2">
    <property type="entry name" value="GLYCOSYLTRANSFERASE"/>
    <property type="match status" value="1"/>
</dbReference>
<organism evidence="3 4">
    <name type="scientific">Thermonema lapsum</name>
    <dbReference type="NCBI Taxonomy" id="28195"/>
    <lineage>
        <taxon>Bacteria</taxon>
        <taxon>Pseudomonadati</taxon>
        <taxon>Bacteroidota</taxon>
        <taxon>Cytophagia</taxon>
        <taxon>Cytophagales</taxon>
        <taxon>Thermonemataceae</taxon>
        <taxon>Thermonema</taxon>
    </lineage>
</organism>
<dbReference type="CDD" id="cd02511">
    <property type="entry name" value="Beta4Glucosyltransferase"/>
    <property type="match status" value="1"/>
</dbReference>
<comment type="similarity">
    <text evidence="1">Belongs to the glycosyltransferase 2 family. WaaE/KdtX subfamily.</text>
</comment>
<accession>A0A846MM87</accession>
<evidence type="ECO:0000313" key="4">
    <source>
        <dbReference type="Proteomes" id="UP000537126"/>
    </source>
</evidence>
<reference evidence="3 4" key="1">
    <citation type="submission" date="2020-03" db="EMBL/GenBank/DDBJ databases">
        <title>Genomic Encyclopedia of Type Strains, Phase IV (KMG-IV): sequencing the most valuable type-strain genomes for metagenomic binning, comparative biology and taxonomic classification.</title>
        <authorList>
            <person name="Goeker M."/>
        </authorList>
    </citation>
    <scope>NUCLEOTIDE SEQUENCE [LARGE SCALE GENOMIC DNA]</scope>
    <source>
        <strain evidence="3 4">DSM 5718</strain>
    </source>
</reference>
<dbReference type="SUPFAM" id="SSF53448">
    <property type="entry name" value="Nucleotide-diphospho-sugar transferases"/>
    <property type="match status" value="1"/>
</dbReference>
<feature type="domain" description="Glycosyltransferase 2-like" evidence="2">
    <location>
        <begin position="6"/>
        <end position="143"/>
    </location>
</feature>
<sequence length="249" mass="28876">MRQAVSAVLITYNEAEVIERCLRSIEWCDEVVVVDSGSTDGTVEICQRMGAKVIHRPFTNFGDQKRFAVAQASHSWVLSLDADEYLSASLQREIQKELEAPRHHGYFLPRSLIFMGKKIRSEQRKPILRLFDKRYGNFVNISVHEYVKVQGSTGKLRGILWHESYRSLEDYFQKFNRYTSLMAERIVEKGKVKPPTYAFLRFALGFLEQFFLKGCWLNGSIGMVWSLLTAYYSAVKYLKAYEISLQKSQ</sequence>
<dbReference type="Pfam" id="PF00535">
    <property type="entry name" value="Glycos_transf_2"/>
    <property type="match status" value="1"/>
</dbReference>
<dbReference type="EMBL" id="JAASRN010000001">
    <property type="protein sequence ID" value="NIK72648.1"/>
    <property type="molecule type" value="Genomic_DNA"/>
</dbReference>
<keyword evidence="4" id="KW-1185">Reference proteome</keyword>
<dbReference type="Gene3D" id="3.90.550.10">
    <property type="entry name" value="Spore Coat Polysaccharide Biosynthesis Protein SpsA, Chain A"/>
    <property type="match status" value="1"/>
</dbReference>
<proteinExistence type="inferred from homology"/>